<sequence>MVMCLSSMSLRQRTDSLAMNALNRENSRQCVLCCLILNKFKIDIFNDIIMLDSRLLHVFSVVAEELHFGRAAQRLHISQPPLSQSIRKLEETLGTRLLIRSTRSVRLTAAGAELHRRVRLLAADSDAMVRAVQQTAKGEAGHLAIGLTPSAAYSNLSQVLYEFRRRYPAVRLDLREMNSNAMPDALHMRLLDLALLRPPFADPDLAPLRVYDEPMLVAMRKDHPLARKRWVTMSQVLDHDMIGYSREHSRYFSQVQQLMTGAVAKPARITMDSMIPTILTLVEAGFGLALVPAALSRMRADTLVYVGVRGPGAMRAELLAARQPAGINPAIDRFMAIMREVGRAG</sequence>
<keyword evidence="4" id="KW-0804">Transcription</keyword>
<dbReference type="InterPro" id="IPR036390">
    <property type="entry name" value="WH_DNA-bd_sf"/>
</dbReference>
<dbReference type="PANTHER" id="PTHR30346">
    <property type="entry name" value="TRANSCRIPTIONAL DUAL REGULATOR HCAR-RELATED"/>
    <property type="match status" value="1"/>
</dbReference>
<accession>A0A261UDQ1</accession>
<dbReference type="PANTHER" id="PTHR30346:SF0">
    <property type="entry name" value="HCA OPERON TRANSCRIPTIONAL ACTIVATOR HCAR"/>
    <property type="match status" value="1"/>
</dbReference>
<comment type="caution">
    <text evidence="6">The sequence shown here is derived from an EMBL/GenBank/DDBJ whole genome shotgun (WGS) entry which is preliminary data.</text>
</comment>
<gene>
    <name evidence="6" type="ORF">CAL28_11285</name>
</gene>
<dbReference type="Gene3D" id="1.10.10.10">
    <property type="entry name" value="Winged helix-like DNA-binding domain superfamily/Winged helix DNA-binding domain"/>
    <property type="match status" value="1"/>
</dbReference>
<dbReference type="CDD" id="cd08414">
    <property type="entry name" value="PBP2_LTTR_aromatics_like"/>
    <property type="match status" value="1"/>
</dbReference>
<feature type="domain" description="HTH lysR-type" evidence="5">
    <location>
        <begin position="51"/>
        <end position="108"/>
    </location>
</feature>
<dbReference type="Gene3D" id="3.40.190.10">
    <property type="entry name" value="Periplasmic binding protein-like II"/>
    <property type="match status" value="2"/>
</dbReference>
<evidence type="ECO:0000256" key="4">
    <source>
        <dbReference type="ARBA" id="ARBA00023163"/>
    </source>
</evidence>
<dbReference type="Pfam" id="PF00126">
    <property type="entry name" value="HTH_1"/>
    <property type="match status" value="1"/>
</dbReference>
<dbReference type="EMBL" id="NEVS01000004">
    <property type="protein sequence ID" value="OZI60049.1"/>
    <property type="molecule type" value="Genomic_DNA"/>
</dbReference>
<keyword evidence="2" id="KW-0805">Transcription regulation</keyword>
<dbReference type="Pfam" id="PF03466">
    <property type="entry name" value="LysR_substrate"/>
    <property type="match status" value="1"/>
</dbReference>
<dbReference type="SUPFAM" id="SSF53850">
    <property type="entry name" value="Periplasmic binding protein-like II"/>
    <property type="match status" value="1"/>
</dbReference>
<organism evidence="6 7">
    <name type="scientific">Bordetella genomosp. 11</name>
    <dbReference type="NCBI Taxonomy" id="1416808"/>
    <lineage>
        <taxon>Bacteria</taxon>
        <taxon>Pseudomonadati</taxon>
        <taxon>Pseudomonadota</taxon>
        <taxon>Betaproteobacteria</taxon>
        <taxon>Burkholderiales</taxon>
        <taxon>Alcaligenaceae</taxon>
        <taxon>Bordetella</taxon>
    </lineage>
</organism>
<name>A0A261UDQ1_9BORD</name>
<dbReference type="Proteomes" id="UP000215767">
    <property type="component" value="Unassembled WGS sequence"/>
</dbReference>
<evidence type="ECO:0000259" key="5">
    <source>
        <dbReference type="PROSITE" id="PS50931"/>
    </source>
</evidence>
<dbReference type="AlphaFoldDB" id="A0A261UDQ1"/>
<evidence type="ECO:0000256" key="2">
    <source>
        <dbReference type="ARBA" id="ARBA00023015"/>
    </source>
</evidence>
<dbReference type="PROSITE" id="PS50931">
    <property type="entry name" value="HTH_LYSR"/>
    <property type="match status" value="1"/>
</dbReference>
<evidence type="ECO:0000313" key="6">
    <source>
        <dbReference type="EMBL" id="OZI60049.1"/>
    </source>
</evidence>
<dbReference type="GO" id="GO:0032993">
    <property type="term" value="C:protein-DNA complex"/>
    <property type="evidence" value="ECO:0007669"/>
    <property type="project" value="TreeGrafter"/>
</dbReference>
<dbReference type="FunFam" id="1.10.10.10:FF:000001">
    <property type="entry name" value="LysR family transcriptional regulator"/>
    <property type="match status" value="1"/>
</dbReference>
<evidence type="ECO:0000256" key="1">
    <source>
        <dbReference type="ARBA" id="ARBA00009437"/>
    </source>
</evidence>
<dbReference type="GO" id="GO:0003700">
    <property type="term" value="F:DNA-binding transcription factor activity"/>
    <property type="evidence" value="ECO:0007669"/>
    <property type="project" value="InterPro"/>
</dbReference>
<comment type="similarity">
    <text evidence="1">Belongs to the LysR transcriptional regulatory family.</text>
</comment>
<evidence type="ECO:0000256" key="3">
    <source>
        <dbReference type="ARBA" id="ARBA00023125"/>
    </source>
</evidence>
<dbReference type="InterPro" id="IPR005119">
    <property type="entry name" value="LysR_subst-bd"/>
</dbReference>
<protein>
    <recommendedName>
        <fullName evidence="5">HTH lysR-type domain-containing protein</fullName>
    </recommendedName>
</protein>
<dbReference type="PRINTS" id="PR00039">
    <property type="entry name" value="HTHLYSR"/>
</dbReference>
<dbReference type="OrthoDB" id="9157176at2"/>
<proteinExistence type="inferred from homology"/>
<reference evidence="7" key="1">
    <citation type="submission" date="2017-05" db="EMBL/GenBank/DDBJ databases">
        <title>Complete and WGS of Bordetella genogroups.</title>
        <authorList>
            <person name="Spilker T."/>
            <person name="Lipuma J."/>
        </authorList>
    </citation>
    <scope>NUCLEOTIDE SEQUENCE [LARGE SCALE GENOMIC DNA]</scope>
    <source>
        <strain evidence="7">AU8856</strain>
    </source>
</reference>
<dbReference type="GO" id="GO:0003677">
    <property type="term" value="F:DNA binding"/>
    <property type="evidence" value="ECO:0007669"/>
    <property type="project" value="UniProtKB-KW"/>
</dbReference>
<dbReference type="InterPro" id="IPR036388">
    <property type="entry name" value="WH-like_DNA-bd_sf"/>
</dbReference>
<dbReference type="SUPFAM" id="SSF46785">
    <property type="entry name" value="Winged helix' DNA-binding domain"/>
    <property type="match status" value="1"/>
</dbReference>
<keyword evidence="7" id="KW-1185">Reference proteome</keyword>
<keyword evidence="3" id="KW-0238">DNA-binding</keyword>
<evidence type="ECO:0000313" key="7">
    <source>
        <dbReference type="Proteomes" id="UP000215767"/>
    </source>
</evidence>
<dbReference type="InterPro" id="IPR000847">
    <property type="entry name" value="LysR_HTH_N"/>
</dbReference>